<evidence type="ECO:0000256" key="4">
    <source>
        <dbReference type="ARBA" id="ARBA00023180"/>
    </source>
</evidence>
<evidence type="ECO:0000313" key="7">
    <source>
        <dbReference type="EMBL" id="KAJ8976991.1"/>
    </source>
</evidence>
<evidence type="ECO:0000259" key="6">
    <source>
        <dbReference type="PROSITE" id="PS01248"/>
    </source>
</evidence>
<feature type="domain" description="Laminin EGF-like" evidence="6">
    <location>
        <begin position="235"/>
        <end position="269"/>
    </location>
</feature>
<sequence length="379" mass="43022">MSQHLNNIRLEPKKRLRNKTVATEENQINVLAYLEAYPQTSIRELVRITGISKSTLARILKVYKIHPFKARMVQKILPNDFNRQITFCNWFLGMYNHNPSFPLKVLWTNESKFCKNGTVYTQMHHYPSDNPKLTVIKSSQRTWSVNVWCGIIGDILLGPYFYDETPLQFYEVLIPTKGLFPFDTTFGDCAHDKGPTLHTQSLPSSTCPSERWHFTTCPVCQCNGHGSCFGNSSKCMACNALTTGSHCEHCIKAYWGNPVNGGKCIQCNCNKQAFDCHRETGKCYCTTKGIIGDQCEKCDSTNHYHADLNNKSCYCRQDGTYTTSRRETLELLIQNHFPGSLILGNQPLVPSKKVTTKDLIKRTGGQLIELSQQQQLKGL</sequence>
<dbReference type="PANTHER" id="PTHR47326">
    <property type="entry name" value="TRANSPOSABLE ELEMENT TC3 TRANSPOSASE-LIKE PROTEIN"/>
    <property type="match status" value="1"/>
</dbReference>
<dbReference type="SMART" id="SM00180">
    <property type="entry name" value="EGF_Lam"/>
    <property type="match status" value="2"/>
</dbReference>
<dbReference type="InterPro" id="IPR036397">
    <property type="entry name" value="RNaseH_sf"/>
</dbReference>
<proteinExistence type="predicted"/>
<dbReference type="PROSITE" id="PS01248">
    <property type="entry name" value="EGF_LAM_1"/>
    <property type="match status" value="1"/>
</dbReference>
<dbReference type="Pfam" id="PF00053">
    <property type="entry name" value="EGF_laminin"/>
    <property type="match status" value="1"/>
</dbReference>
<dbReference type="Proteomes" id="UP001162164">
    <property type="component" value="Unassembled WGS sequence"/>
</dbReference>
<evidence type="ECO:0000256" key="3">
    <source>
        <dbReference type="ARBA" id="ARBA00023157"/>
    </source>
</evidence>
<keyword evidence="3" id="KW-1015">Disulfide bond</keyword>
<keyword evidence="8" id="KW-1185">Reference proteome</keyword>
<keyword evidence="4" id="KW-0325">Glycoprotein</keyword>
<dbReference type="InterPro" id="IPR056863">
    <property type="entry name" value="LMN_ATRN_NET-like_EGF"/>
</dbReference>
<dbReference type="Gene3D" id="3.30.420.10">
    <property type="entry name" value="Ribonuclease H-like superfamily/Ribonuclease H"/>
    <property type="match status" value="1"/>
</dbReference>
<dbReference type="InterPro" id="IPR002049">
    <property type="entry name" value="LE_dom"/>
</dbReference>
<dbReference type="CDD" id="cd00055">
    <property type="entry name" value="EGF_Lam"/>
    <property type="match status" value="2"/>
</dbReference>
<name>A0ABQ9JGG0_9CUCU</name>
<accession>A0ABQ9JGG0</accession>
<evidence type="ECO:0000256" key="2">
    <source>
        <dbReference type="ARBA" id="ARBA00022737"/>
    </source>
</evidence>
<reference evidence="7" key="1">
    <citation type="journal article" date="2023" name="Insect Mol. Biol.">
        <title>Genome sequencing provides insights into the evolution of gene families encoding plant cell wall-degrading enzymes in longhorned beetles.</title>
        <authorList>
            <person name="Shin N.R."/>
            <person name="Okamura Y."/>
            <person name="Kirsch R."/>
            <person name="Pauchet Y."/>
        </authorList>
    </citation>
    <scope>NUCLEOTIDE SEQUENCE</scope>
    <source>
        <strain evidence="7">MMC_N1</strain>
    </source>
</reference>
<keyword evidence="1" id="KW-0732">Signal</keyword>
<evidence type="ECO:0000256" key="5">
    <source>
        <dbReference type="ARBA" id="ARBA00023292"/>
    </source>
</evidence>
<gene>
    <name evidence="7" type="ORF">NQ317_013992</name>
</gene>
<evidence type="ECO:0000313" key="8">
    <source>
        <dbReference type="Proteomes" id="UP001162164"/>
    </source>
</evidence>
<organism evidence="7 8">
    <name type="scientific">Molorchus minor</name>
    <dbReference type="NCBI Taxonomy" id="1323400"/>
    <lineage>
        <taxon>Eukaryota</taxon>
        <taxon>Metazoa</taxon>
        <taxon>Ecdysozoa</taxon>
        <taxon>Arthropoda</taxon>
        <taxon>Hexapoda</taxon>
        <taxon>Insecta</taxon>
        <taxon>Pterygota</taxon>
        <taxon>Neoptera</taxon>
        <taxon>Endopterygota</taxon>
        <taxon>Coleoptera</taxon>
        <taxon>Polyphaga</taxon>
        <taxon>Cucujiformia</taxon>
        <taxon>Chrysomeloidea</taxon>
        <taxon>Cerambycidae</taxon>
        <taxon>Lamiinae</taxon>
        <taxon>Monochamini</taxon>
        <taxon>Molorchus</taxon>
    </lineage>
</organism>
<dbReference type="PANTHER" id="PTHR47326:SF1">
    <property type="entry name" value="HTH PSQ-TYPE DOMAIN-CONTAINING PROTEIN"/>
    <property type="match status" value="1"/>
</dbReference>
<dbReference type="Gene3D" id="2.10.25.10">
    <property type="entry name" value="Laminin"/>
    <property type="match status" value="1"/>
</dbReference>
<evidence type="ECO:0000256" key="1">
    <source>
        <dbReference type="ARBA" id="ARBA00022729"/>
    </source>
</evidence>
<protein>
    <recommendedName>
        <fullName evidence="6">Laminin EGF-like domain-containing protein</fullName>
    </recommendedName>
</protein>
<dbReference type="Pfam" id="PF24973">
    <property type="entry name" value="EGF_LMN_ATRN"/>
    <property type="match status" value="1"/>
</dbReference>
<dbReference type="EMBL" id="JAPWTJ010000602">
    <property type="protein sequence ID" value="KAJ8976991.1"/>
    <property type="molecule type" value="Genomic_DNA"/>
</dbReference>
<keyword evidence="5" id="KW-0424">Laminin EGF-like domain</keyword>
<comment type="caution">
    <text evidence="7">The sequence shown here is derived from an EMBL/GenBank/DDBJ whole genome shotgun (WGS) entry which is preliminary data.</text>
</comment>
<keyword evidence="2" id="KW-0677">Repeat</keyword>
<dbReference type="SUPFAM" id="SSF57196">
    <property type="entry name" value="EGF/Laminin"/>
    <property type="match status" value="1"/>
</dbReference>